<dbReference type="Proteomes" id="UP000283895">
    <property type="component" value="Unassembled WGS sequence"/>
</dbReference>
<organism evidence="1 2">
    <name type="scientific">Cytospora schulzeri</name>
    <dbReference type="NCBI Taxonomy" id="448051"/>
    <lineage>
        <taxon>Eukaryota</taxon>
        <taxon>Fungi</taxon>
        <taxon>Dikarya</taxon>
        <taxon>Ascomycota</taxon>
        <taxon>Pezizomycotina</taxon>
        <taxon>Sordariomycetes</taxon>
        <taxon>Sordariomycetidae</taxon>
        <taxon>Diaporthales</taxon>
        <taxon>Cytosporaceae</taxon>
        <taxon>Cytospora</taxon>
    </lineage>
</organism>
<evidence type="ECO:0000313" key="2">
    <source>
        <dbReference type="Proteomes" id="UP000283895"/>
    </source>
</evidence>
<name>A0A423VMD1_9PEZI</name>
<keyword evidence="2" id="KW-1185">Reference proteome</keyword>
<dbReference type="EMBL" id="LKEA01000051">
    <property type="protein sequence ID" value="ROV92184.1"/>
    <property type="molecule type" value="Genomic_DNA"/>
</dbReference>
<comment type="caution">
    <text evidence="1">The sequence shown here is derived from an EMBL/GenBank/DDBJ whole genome shotgun (WGS) entry which is preliminary data.</text>
</comment>
<gene>
    <name evidence="1" type="ORF">VMCG_09313</name>
</gene>
<protein>
    <submittedName>
        <fullName evidence="1">Uncharacterized protein</fullName>
    </submittedName>
</protein>
<dbReference type="AlphaFoldDB" id="A0A423VMD1"/>
<proteinExistence type="predicted"/>
<evidence type="ECO:0000313" key="1">
    <source>
        <dbReference type="EMBL" id="ROV92184.1"/>
    </source>
</evidence>
<reference evidence="1 2" key="1">
    <citation type="submission" date="2015-09" db="EMBL/GenBank/DDBJ databases">
        <title>Host preference determinants of Valsa canker pathogens revealed by comparative genomics.</title>
        <authorList>
            <person name="Yin Z."/>
            <person name="Huang L."/>
        </authorList>
    </citation>
    <scope>NUCLEOTIDE SEQUENCE [LARGE SCALE GENOMIC DNA]</scope>
    <source>
        <strain evidence="1 2">03-1</strain>
    </source>
</reference>
<sequence length="67" mass="7328">MERRSKGGVLIKKNVAKRAGDDESDESTGANDLDEAELAESLCQLQIQFSPAMTRCDGMAHSLELFI</sequence>
<accession>A0A423VMD1</accession>